<keyword evidence="1" id="KW-0812">Transmembrane</keyword>
<evidence type="ECO:0008006" key="4">
    <source>
        <dbReference type="Google" id="ProtNLM"/>
    </source>
</evidence>
<protein>
    <recommendedName>
        <fullName evidence="4">TraX protein</fullName>
    </recommendedName>
</protein>
<reference evidence="2 3" key="1">
    <citation type="journal article" date="2021" name="Sci. Rep.">
        <title>The distribution of antibiotic resistance genes in chicken gut microbiota commensals.</title>
        <authorList>
            <person name="Juricova H."/>
            <person name="Matiasovicova J."/>
            <person name="Kubasova T."/>
            <person name="Cejkova D."/>
            <person name="Rychlik I."/>
        </authorList>
    </citation>
    <scope>NUCLEOTIDE SEQUENCE [LARGE SCALE GENOMIC DNA]</scope>
    <source>
        <strain evidence="2 3">An564</strain>
    </source>
</reference>
<evidence type="ECO:0000313" key="3">
    <source>
        <dbReference type="Proteomes" id="UP000724149"/>
    </source>
</evidence>
<name>A0ABS2GJ65_9FIRM</name>
<feature type="transmembrane region" description="Helical" evidence="1">
    <location>
        <begin position="190"/>
        <end position="207"/>
    </location>
</feature>
<feature type="transmembrane region" description="Helical" evidence="1">
    <location>
        <begin position="87"/>
        <end position="103"/>
    </location>
</feature>
<dbReference type="EMBL" id="JACSNR010000001">
    <property type="protein sequence ID" value="MBM6922367.1"/>
    <property type="molecule type" value="Genomic_DNA"/>
</dbReference>
<organism evidence="2 3">
    <name type="scientific">Hydrogenoanaerobacterium saccharovorans</name>
    <dbReference type="NCBI Taxonomy" id="474960"/>
    <lineage>
        <taxon>Bacteria</taxon>
        <taxon>Bacillati</taxon>
        <taxon>Bacillota</taxon>
        <taxon>Clostridia</taxon>
        <taxon>Eubacteriales</taxon>
        <taxon>Oscillospiraceae</taxon>
        <taxon>Hydrogenoanaerobacterium</taxon>
    </lineage>
</organism>
<evidence type="ECO:0000256" key="1">
    <source>
        <dbReference type="SAM" id="Phobius"/>
    </source>
</evidence>
<dbReference type="Proteomes" id="UP000724149">
    <property type="component" value="Unassembled WGS sequence"/>
</dbReference>
<dbReference type="RefSeq" id="WP_204719322.1">
    <property type="nucleotide sequence ID" value="NZ_JACSNR010000001.1"/>
</dbReference>
<proteinExistence type="predicted"/>
<gene>
    <name evidence="2" type="ORF">H9X81_01485</name>
</gene>
<feature type="transmembrane region" description="Helical" evidence="1">
    <location>
        <begin position="157"/>
        <end position="178"/>
    </location>
</feature>
<dbReference type="InterPro" id="IPR008875">
    <property type="entry name" value="TraX"/>
</dbReference>
<comment type="caution">
    <text evidence="2">The sequence shown here is derived from an EMBL/GenBank/DDBJ whole genome shotgun (WGS) entry which is preliminary data.</text>
</comment>
<keyword evidence="1" id="KW-1133">Transmembrane helix</keyword>
<evidence type="ECO:0000313" key="2">
    <source>
        <dbReference type="EMBL" id="MBM6922367.1"/>
    </source>
</evidence>
<dbReference type="Pfam" id="PF05857">
    <property type="entry name" value="TraX"/>
    <property type="match status" value="1"/>
</dbReference>
<keyword evidence="3" id="KW-1185">Reference proteome</keyword>
<keyword evidence="1" id="KW-0472">Membrane</keyword>
<sequence>MTGFQLKLLAMLAMTADHIGAVFFPEIPLLRWIGRLAMPVLCFFIGEGLRHTRSPRRYLLRLTGFALLSELPFDLAFYGGIEWGHQNVYFTLALGLLALWAIQSRGMEGWLLALTAALAAELLGCDYGMYGVLLILLLDRFHSARSEQLAGAALLNLAFFGLQTQTLSLIALPLLWLYNGKRGRDDRRLFYLYYPAHLCVLGILRFVL</sequence>
<accession>A0ABS2GJ65</accession>
<feature type="transmembrane region" description="Helical" evidence="1">
    <location>
        <begin position="110"/>
        <end position="137"/>
    </location>
</feature>